<keyword evidence="3" id="KW-0963">Cytoplasm</keyword>
<dbReference type="GO" id="GO:0009401">
    <property type="term" value="P:phosphoenolpyruvate-dependent sugar phosphotransferase system"/>
    <property type="evidence" value="ECO:0007669"/>
    <property type="project" value="UniProtKB-KW"/>
</dbReference>
<dbReference type="PANTHER" id="PTHR36203:SF1">
    <property type="entry name" value="ASCORBATE-SPECIFIC PTS SYSTEM EIIA COMPONENT"/>
    <property type="match status" value="1"/>
</dbReference>
<comment type="subcellular location">
    <subcellularLocation>
        <location evidence="1">Cytoplasm</location>
    </subcellularLocation>
</comment>
<feature type="domain" description="PTS EIIA type-2" evidence="11">
    <location>
        <begin position="7"/>
        <end position="150"/>
    </location>
</feature>
<dbReference type="Proteomes" id="UP000228758">
    <property type="component" value="Unassembled WGS sequence"/>
</dbReference>
<dbReference type="GO" id="GO:0005737">
    <property type="term" value="C:cytoplasm"/>
    <property type="evidence" value="ECO:0007669"/>
    <property type="project" value="UniProtKB-SubCell"/>
</dbReference>
<dbReference type="InterPro" id="IPR016152">
    <property type="entry name" value="PTrfase/Anion_transptr"/>
</dbReference>
<keyword evidence="7" id="KW-0418">Kinase</keyword>
<evidence type="ECO:0000313" key="12">
    <source>
        <dbReference type="EMBL" id="PJJ72030.1"/>
    </source>
</evidence>
<sequence>MTDVGRVHVGETAVVARAHVADWRDALRLAGDALVRAGATTADYTDEMIAAVEELGPYIVIAPGIAIGHSRPSPAVLSTGLSIVTLATPVEFGNKANDPVSLVIGLAATDHDGHLGTMSALATVLSDEQAVTDLIAAPDAESIVQIFSRVADATG</sequence>
<dbReference type="InterPro" id="IPR002178">
    <property type="entry name" value="PTS_EIIA_type-2_dom"/>
</dbReference>
<evidence type="ECO:0000256" key="8">
    <source>
        <dbReference type="ARBA" id="ARBA00037387"/>
    </source>
</evidence>
<reference evidence="12 13" key="1">
    <citation type="submission" date="2017-11" db="EMBL/GenBank/DDBJ databases">
        <title>Genomic Encyclopedia of Archaeal and Bacterial Type Strains, Phase II (KMG-II): From Individual Species to Whole Genera.</title>
        <authorList>
            <person name="Goeker M."/>
        </authorList>
    </citation>
    <scope>NUCLEOTIDE SEQUENCE [LARGE SCALE GENOMIC DNA]</scope>
    <source>
        <strain evidence="12 13">DSM 27393</strain>
    </source>
</reference>
<dbReference type="OrthoDB" id="1634238at2"/>
<proteinExistence type="predicted"/>
<evidence type="ECO:0000256" key="4">
    <source>
        <dbReference type="ARBA" id="ARBA00022553"/>
    </source>
</evidence>
<dbReference type="GO" id="GO:0016301">
    <property type="term" value="F:kinase activity"/>
    <property type="evidence" value="ECO:0007669"/>
    <property type="project" value="UniProtKB-KW"/>
</dbReference>
<dbReference type="PROSITE" id="PS51094">
    <property type="entry name" value="PTS_EIIA_TYPE_2"/>
    <property type="match status" value="1"/>
</dbReference>
<dbReference type="SUPFAM" id="SSF55804">
    <property type="entry name" value="Phoshotransferase/anion transport protein"/>
    <property type="match status" value="1"/>
</dbReference>
<evidence type="ECO:0000259" key="11">
    <source>
        <dbReference type="PROSITE" id="PS51094"/>
    </source>
</evidence>
<accession>A0A2M9CJF7</accession>
<name>A0A2M9CJF7_9MICO</name>
<comment type="function">
    <text evidence="8">The phosphoenolpyruvate-dependent sugar phosphotransferase system (sugar PTS), a major carbohydrate active transport system, catalyzes the phosphorylation of incoming sugar substrates concomitantly with their translocation across the cell membrane. The enzyme II UlaABC PTS system is involved in ascorbate transport.</text>
</comment>
<dbReference type="Pfam" id="PF00359">
    <property type="entry name" value="PTS_EIIA_2"/>
    <property type="match status" value="1"/>
</dbReference>
<evidence type="ECO:0000313" key="13">
    <source>
        <dbReference type="Proteomes" id="UP000228758"/>
    </source>
</evidence>
<organism evidence="12 13">
    <name type="scientific">Diaminobutyricimonas aerilata</name>
    <dbReference type="NCBI Taxonomy" id="1162967"/>
    <lineage>
        <taxon>Bacteria</taxon>
        <taxon>Bacillati</taxon>
        <taxon>Actinomycetota</taxon>
        <taxon>Actinomycetes</taxon>
        <taxon>Micrococcales</taxon>
        <taxon>Microbacteriaceae</taxon>
        <taxon>Diaminobutyricimonas</taxon>
    </lineage>
</organism>
<dbReference type="EMBL" id="PGFF01000001">
    <property type="protein sequence ID" value="PJJ72030.1"/>
    <property type="molecule type" value="Genomic_DNA"/>
</dbReference>
<keyword evidence="4" id="KW-0597">Phosphoprotein</keyword>
<evidence type="ECO:0000256" key="3">
    <source>
        <dbReference type="ARBA" id="ARBA00022490"/>
    </source>
</evidence>
<dbReference type="RefSeq" id="WP_100364270.1">
    <property type="nucleotide sequence ID" value="NZ_PGFF01000001.1"/>
</dbReference>
<comment type="caution">
    <text evidence="12">The sequence shown here is derived from an EMBL/GenBank/DDBJ whole genome shotgun (WGS) entry which is preliminary data.</text>
</comment>
<dbReference type="InterPro" id="IPR051351">
    <property type="entry name" value="Ascorbate-PTS_EIIA_comp"/>
</dbReference>
<dbReference type="PANTHER" id="PTHR36203">
    <property type="entry name" value="ASCORBATE-SPECIFIC PTS SYSTEM EIIA COMPONENT"/>
    <property type="match status" value="1"/>
</dbReference>
<evidence type="ECO:0000256" key="7">
    <source>
        <dbReference type="ARBA" id="ARBA00022777"/>
    </source>
</evidence>
<gene>
    <name evidence="12" type="ORF">CLV46_1590</name>
</gene>
<evidence type="ECO:0000256" key="2">
    <source>
        <dbReference type="ARBA" id="ARBA00022448"/>
    </source>
</evidence>
<dbReference type="Gene3D" id="3.40.930.10">
    <property type="entry name" value="Mannitol-specific EII, Chain A"/>
    <property type="match status" value="1"/>
</dbReference>
<keyword evidence="6" id="KW-0598">Phosphotransferase system</keyword>
<evidence type="ECO:0000256" key="10">
    <source>
        <dbReference type="ARBA" id="ARBA00042072"/>
    </source>
</evidence>
<keyword evidence="13" id="KW-1185">Reference proteome</keyword>
<dbReference type="AlphaFoldDB" id="A0A2M9CJF7"/>
<evidence type="ECO:0000256" key="6">
    <source>
        <dbReference type="ARBA" id="ARBA00022683"/>
    </source>
</evidence>
<evidence type="ECO:0000256" key="1">
    <source>
        <dbReference type="ARBA" id="ARBA00004496"/>
    </source>
</evidence>
<protein>
    <recommendedName>
        <fullName evidence="9">Ascorbate-specific PTS system EIIA component</fullName>
    </recommendedName>
    <alternativeName>
        <fullName evidence="10">Ascorbate-specific phosphotransferase enzyme IIA component</fullName>
    </alternativeName>
</protein>
<evidence type="ECO:0000256" key="5">
    <source>
        <dbReference type="ARBA" id="ARBA00022679"/>
    </source>
</evidence>
<keyword evidence="2" id="KW-0813">Transport</keyword>
<keyword evidence="5" id="KW-0808">Transferase</keyword>
<evidence type="ECO:0000256" key="9">
    <source>
        <dbReference type="ARBA" id="ARBA00041175"/>
    </source>
</evidence>